<feature type="non-terminal residue" evidence="1">
    <location>
        <position position="1"/>
    </location>
</feature>
<evidence type="ECO:0000313" key="1">
    <source>
        <dbReference type="EMBL" id="MCI39255.1"/>
    </source>
</evidence>
<keyword evidence="2" id="KW-1185">Reference proteome</keyword>
<dbReference type="EMBL" id="LXQA010265378">
    <property type="protein sequence ID" value="MCI39255.1"/>
    <property type="molecule type" value="Genomic_DNA"/>
</dbReference>
<dbReference type="GO" id="GO:0016301">
    <property type="term" value="F:kinase activity"/>
    <property type="evidence" value="ECO:0007669"/>
    <property type="project" value="UniProtKB-KW"/>
</dbReference>
<dbReference type="AlphaFoldDB" id="A0A392RUH5"/>
<proteinExistence type="predicted"/>
<reference evidence="1 2" key="1">
    <citation type="journal article" date="2018" name="Front. Plant Sci.">
        <title>Red Clover (Trifolium pratense) and Zigzag Clover (T. medium) - A Picture of Genomic Similarities and Differences.</title>
        <authorList>
            <person name="Dluhosova J."/>
            <person name="Istvanek J."/>
            <person name="Nedelnik J."/>
            <person name="Repkova J."/>
        </authorList>
    </citation>
    <scope>NUCLEOTIDE SEQUENCE [LARGE SCALE GENOMIC DNA]</scope>
    <source>
        <strain evidence="2">cv. 10/8</strain>
        <tissue evidence="1">Leaf</tissue>
    </source>
</reference>
<sequence length="58" mass="6717">EGNRPLDHIPFNRFIEDNILIDLPLSGRKFTWFKGDDLSMSRLDSKRGRLESPSLEDA</sequence>
<organism evidence="1 2">
    <name type="scientific">Trifolium medium</name>
    <dbReference type="NCBI Taxonomy" id="97028"/>
    <lineage>
        <taxon>Eukaryota</taxon>
        <taxon>Viridiplantae</taxon>
        <taxon>Streptophyta</taxon>
        <taxon>Embryophyta</taxon>
        <taxon>Tracheophyta</taxon>
        <taxon>Spermatophyta</taxon>
        <taxon>Magnoliopsida</taxon>
        <taxon>eudicotyledons</taxon>
        <taxon>Gunneridae</taxon>
        <taxon>Pentapetalae</taxon>
        <taxon>rosids</taxon>
        <taxon>fabids</taxon>
        <taxon>Fabales</taxon>
        <taxon>Fabaceae</taxon>
        <taxon>Papilionoideae</taxon>
        <taxon>50 kb inversion clade</taxon>
        <taxon>NPAAA clade</taxon>
        <taxon>Hologalegina</taxon>
        <taxon>IRL clade</taxon>
        <taxon>Trifolieae</taxon>
        <taxon>Trifolium</taxon>
    </lineage>
</organism>
<accession>A0A392RUH5</accession>
<evidence type="ECO:0000313" key="2">
    <source>
        <dbReference type="Proteomes" id="UP000265520"/>
    </source>
</evidence>
<dbReference type="Proteomes" id="UP000265520">
    <property type="component" value="Unassembled WGS sequence"/>
</dbReference>
<comment type="caution">
    <text evidence="1">The sequence shown here is derived from an EMBL/GenBank/DDBJ whole genome shotgun (WGS) entry which is preliminary data.</text>
</comment>
<keyword evidence="1" id="KW-0808">Transferase</keyword>
<keyword evidence="1" id="KW-0418">Kinase</keyword>
<keyword evidence="1" id="KW-0675">Receptor</keyword>
<protein>
    <submittedName>
        <fullName evidence="1">Cysteine-rich receptor-like protein kinase</fullName>
    </submittedName>
</protein>
<name>A0A392RUH5_9FABA</name>